<feature type="domain" description="Large ribosomal subunit protein uL6 alpha-beta" evidence="6">
    <location>
        <begin position="489"/>
        <end position="572"/>
    </location>
</feature>
<dbReference type="STRING" id="1408163.A0A0F4YZB9"/>
<reference evidence="8 9" key="1">
    <citation type="submission" date="2015-04" db="EMBL/GenBank/DDBJ databases">
        <authorList>
            <person name="Heijne W.H."/>
            <person name="Fedorova N.D."/>
            <person name="Nierman W.C."/>
            <person name="Vollebregt A.W."/>
            <person name="Zhao Z."/>
            <person name="Wu L."/>
            <person name="Kumar M."/>
            <person name="Stam H."/>
            <person name="van den Berg M.A."/>
            <person name="Pel H.J."/>
        </authorList>
    </citation>
    <scope>NUCLEOTIDE SEQUENCE [LARGE SCALE GENOMIC DNA]</scope>
    <source>
        <strain evidence="8 9">CBS 393.64</strain>
    </source>
</reference>
<dbReference type="PANTHER" id="PTHR11655">
    <property type="entry name" value="60S/50S RIBOSOMAL PROTEIN L6/L9"/>
    <property type="match status" value="1"/>
</dbReference>
<evidence type="ECO:0000256" key="3">
    <source>
        <dbReference type="ARBA" id="ARBA00022980"/>
    </source>
</evidence>
<dbReference type="InterPro" id="IPR002109">
    <property type="entry name" value="Glutaredoxin"/>
</dbReference>
<feature type="domain" description="Glutaredoxin" evidence="7">
    <location>
        <begin position="148"/>
        <end position="213"/>
    </location>
</feature>
<dbReference type="Pfam" id="PF00347">
    <property type="entry name" value="Ribosomal_L6"/>
    <property type="match status" value="2"/>
</dbReference>
<dbReference type="SUPFAM" id="SSF52833">
    <property type="entry name" value="Thioredoxin-like"/>
    <property type="match status" value="1"/>
</dbReference>
<dbReference type="EMBL" id="LASV01000101">
    <property type="protein sequence ID" value="KKA23455.1"/>
    <property type="molecule type" value="Genomic_DNA"/>
</dbReference>
<evidence type="ECO:0000256" key="5">
    <source>
        <dbReference type="SAM" id="MobiDB-lite"/>
    </source>
</evidence>
<accession>A0A0F4YZB9</accession>
<keyword evidence="9" id="KW-1185">Reference proteome</keyword>
<dbReference type="InterPro" id="IPR020040">
    <property type="entry name" value="Ribosomal_uL6_a/b-dom"/>
</dbReference>
<dbReference type="InterPro" id="IPR036249">
    <property type="entry name" value="Thioredoxin-like_sf"/>
</dbReference>
<gene>
    <name evidence="8" type="ORF">T310_2521</name>
</gene>
<proteinExistence type="inferred from homology"/>
<dbReference type="FunFam" id="3.90.930.12:FF:000004">
    <property type="entry name" value="60S ribosomal protein L9"/>
    <property type="match status" value="1"/>
</dbReference>
<dbReference type="AlphaFoldDB" id="A0A0F4YZB9"/>
<evidence type="ECO:0000313" key="8">
    <source>
        <dbReference type="EMBL" id="KKA23455.1"/>
    </source>
</evidence>
<evidence type="ECO:0000256" key="2">
    <source>
        <dbReference type="ARBA" id="ARBA00009630"/>
    </source>
</evidence>
<name>A0A0F4YZB9_RASE3</name>
<dbReference type="GO" id="GO:0002181">
    <property type="term" value="P:cytoplasmic translation"/>
    <property type="evidence" value="ECO:0007669"/>
    <property type="project" value="TreeGrafter"/>
</dbReference>
<feature type="domain" description="Large ribosomal subunit protein uL6 alpha-beta" evidence="6">
    <location>
        <begin position="408"/>
        <end position="477"/>
    </location>
</feature>
<organism evidence="8 9">
    <name type="scientific">Rasamsonia emersonii (strain ATCC 16479 / CBS 393.64 / IMI 116815)</name>
    <dbReference type="NCBI Taxonomy" id="1408163"/>
    <lineage>
        <taxon>Eukaryota</taxon>
        <taxon>Fungi</taxon>
        <taxon>Dikarya</taxon>
        <taxon>Ascomycota</taxon>
        <taxon>Pezizomycotina</taxon>
        <taxon>Eurotiomycetes</taxon>
        <taxon>Eurotiomycetidae</taxon>
        <taxon>Eurotiales</taxon>
        <taxon>Trichocomaceae</taxon>
        <taxon>Rasamsonia</taxon>
    </lineage>
</organism>
<protein>
    <submittedName>
        <fullName evidence="8">60S ribosomal protein L9-B</fullName>
    </submittedName>
</protein>
<evidence type="ECO:0000256" key="4">
    <source>
        <dbReference type="ARBA" id="ARBA00023274"/>
    </source>
</evidence>
<dbReference type="Proteomes" id="UP000053958">
    <property type="component" value="Unassembled WGS sequence"/>
</dbReference>
<dbReference type="GO" id="GO:0005796">
    <property type="term" value="C:Golgi lumen"/>
    <property type="evidence" value="ECO:0007669"/>
    <property type="project" value="UniProtKB-ARBA"/>
</dbReference>
<dbReference type="InterPro" id="IPR011899">
    <property type="entry name" value="Glutaredoxin_euk/vir"/>
</dbReference>
<dbReference type="NCBIfam" id="TIGR02180">
    <property type="entry name" value="GRX_euk"/>
    <property type="match status" value="1"/>
</dbReference>
<dbReference type="GO" id="GO:0003735">
    <property type="term" value="F:structural constituent of ribosome"/>
    <property type="evidence" value="ECO:0007669"/>
    <property type="project" value="InterPro"/>
</dbReference>
<dbReference type="InterPro" id="IPR000702">
    <property type="entry name" value="Ribosomal_uL6-like"/>
</dbReference>
<feature type="compositionally biased region" description="Basic and acidic residues" evidence="5">
    <location>
        <begin position="108"/>
        <end position="134"/>
    </location>
</feature>
<keyword evidence="3 8" id="KW-0689">Ribosomal protein</keyword>
<dbReference type="RefSeq" id="XP_013330067.1">
    <property type="nucleotide sequence ID" value="XM_013474613.1"/>
</dbReference>
<evidence type="ECO:0000259" key="7">
    <source>
        <dbReference type="Pfam" id="PF00462"/>
    </source>
</evidence>
<dbReference type="GO" id="GO:0022625">
    <property type="term" value="C:cytosolic large ribosomal subunit"/>
    <property type="evidence" value="ECO:0007669"/>
    <property type="project" value="TreeGrafter"/>
</dbReference>
<keyword evidence="4" id="KW-0687">Ribonucleoprotein</keyword>
<dbReference type="GO" id="GO:0005801">
    <property type="term" value="C:cis-Golgi network"/>
    <property type="evidence" value="ECO:0007669"/>
    <property type="project" value="UniProtKB-ARBA"/>
</dbReference>
<evidence type="ECO:0000313" key="9">
    <source>
        <dbReference type="Proteomes" id="UP000053958"/>
    </source>
</evidence>
<comment type="similarity">
    <text evidence="1">Belongs to the universal ribosomal protein uL6 family.</text>
</comment>
<dbReference type="Gene3D" id="3.90.930.12">
    <property type="entry name" value="Ribosomal protein L6, alpha-beta domain"/>
    <property type="match status" value="2"/>
</dbReference>
<feature type="region of interest" description="Disordered" evidence="5">
    <location>
        <begin position="99"/>
        <end position="134"/>
    </location>
</feature>
<dbReference type="GeneID" id="25314872"/>
<evidence type="ECO:0000256" key="1">
    <source>
        <dbReference type="ARBA" id="ARBA00009356"/>
    </source>
</evidence>
<comment type="similarity">
    <text evidence="2">Belongs to the glutaredoxin family. Monothiol subfamily.</text>
</comment>
<dbReference type="PROSITE" id="PS00700">
    <property type="entry name" value="RIBOSOMAL_L6_2"/>
    <property type="match status" value="1"/>
</dbReference>
<dbReference type="PRINTS" id="PR00160">
    <property type="entry name" value="GLUTAREDOXIN"/>
</dbReference>
<dbReference type="InterPro" id="IPR002359">
    <property type="entry name" value="Ribosomal_uL6_CS2"/>
</dbReference>
<dbReference type="PROSITE" id="PS51354">
    <property type="entry name" value="GLUTAREDOXIN_2"/>
    <property type="match status" value="1"/>
</dbReference>
<dbReference type="SUPFAM" id="SSF56053">
    <property type="entry name" value="Ribosomal protein L6"/>
    <property type="match status" value="2"/>
</dbReference>
<dbReference type="PANTHER" id="PTHR11655:SF16">
    <property type="entry name" value="60S RIBOSOMAL PROTEIN L9"/>
    <property type="match status" value="1"/>
</dbReference>
<dbReference type="Gene3D" id="3.40.30.10">
    <property type="entry name" value="Glutaredoxin"/>
    <property type="match status" value="1"/>
</dbReference>
<sequence>MRSQRRMRLYLMAALAVFFVILYLTTDAGGIQNHKFYKSTVAAMDRARAAKNAPTNENAHIQKLDSPVAADEKVLRVNKDNPDTASNDKSEEMEEIAVAGRTKMQVPKQREDQKPAAETKRPQGADTESKEDVEAKTELNDILKRSPIIIFSKSYCPYSARAKSILMDKYSIVPAPFVVELDQHPLGPRLQQLLAESTGRRTVPNIMVNGQSIGGGDDIAALDRDDELASKIKSLGALVYRGSRGAIGRIDDACYLYEFLCPDFHTALRTLDWRMSHNSEHQLVSTSEFDAQPVRTSNFAPPKASARRISIDDRPHRTSTTNDDPPPLLLLGHNFTPLREARCGTFTPRRRCQSPRMGTEIYAQFHVAPGGTETNEWKEADGHFRKMIALENAFNCDEELTSVFFPIVKIHIRSRVVTVEGPRGKLTKDLSHIAVTFGRPSKNVISIQMHHGSRKSVAALRTVRTIINNLIIGVTKGFLYKMRYVYAHFPINVNIEKNKETGLYEVEIRNFLGEKIVRRVTAQPGVEVSISPNVKDELQLSGNSLEGVSQSAADIQQICRVRNKDIRKFLDGLYVSERTNVVQD</sequence>
<dbReference type="OrthoDB" id="10252633at2759"/>
<dbReference type="GO" id="GO:0004362">
    <property type="term" value="F:glutathione-disulfide reductase (NADPH) activity"/>
    <property type="evidence" value="ECO:0007669"/>
    <property type="project" value="UniProtKB-ARBA"/>
</dbReference>
<dbReference type="CDD" id="cd03419">
    <property type="entry name" value="GRX_GRXh_1_2_like"/>
    <property type="match status" value="1"/>
</dbReference>
<dbReference type="GO" id="GO:0019843">
    <property type="term" value="F:rRNA binding"/>
    <property type="evidence" value="ECO:0007669"/>
    <property type="project" value="InterPro"/>
</dbReference>
<dbReference type="InterPro" id="IPR036789">
    <property type="entry name" value="Ribosomal_uL6-like_a/b-dom_sf"/>
</dbReference>
<dbReference type="FunFam" id="3.90.930.12:FF:000003">
    <property type="entry name" value="60S ribosomal protein L9"/>
    <property type="match status" value="1"/>
</dbReference>
<dbReference type="Pfam" id="PF00462">
    <property type="entry name" value="Glutaredoxin"/>
    <property type="match status" value="1"/>
</dbReference>
<comment type="caution">
    <text evidence="8">The sequence shown here is derived from an EMBL/GenBank/DDBJ whole genome shotgun (WGS) entry which is preliminary data.</text>
</comment>
<dbReference type="FunFam" id="3.40.30.10:FF:000093">
    <property type="entry name" value="Glutaredoxin 2"/>
    <property type="match status" value="1"/>
</dbReference>
<evidence type="ECO:0000259" key="6">
    <source>
        <dbReference type="Pfam" id="PF00347"/>
    </source>
</evidence>
<dbReference type="InterPro" id="IPR014025">
    <property type="entry name" value="Glutaredoxin_subgr"/>
</dbReference>